<feature type="region of interest" description="Disordered" evidence="15">
    <location>
        <begin position="45"/>
        <end position="76"/>
    </location>
</feature>
<protein>
    <recommendedName>
        <fullName evidence="18">tRNA (guanine-N(7)-)-methyltransferase non-catalytic subunit wuho</fullName>
    </recommendedName>
</protein>
<evidence type="ECO:0000313" key="17">
    <source>
        <dbReference type="Proteomes" id="UP001059596"/>
    </source>
</evidence>
<keyword evidence="6 13" id="KW-0677">Repeat</keyword>
<evidence type="ECO:0000256" key="4">
    <source>
        <dbReference type="ARBA" id="ARBA00022574"/>
    </source>
</evidence>
<accession>A0A9P9YBM2</accession>
<dbReference type="GO" id="GO:0005829">
    <property type="term" value="C:cytosol"/>
    <property type="evidence" value="ECO:0007669"/>
    <property type="project" value="TreeGrafter"/>
</dbReference>
<evidence type="ECO:0000256" key="12">
    <source>
        <dbReference type="ARBA" id="ARBA00093542"/>
    </source>
</evidence>
<dbReference type="Proteomes" id="UP001059596">
    <property type="component" value="Unassembled WGS sequence"/>
</dbReference>
<dbReference type="InterPro" id="IPR011044">
    <property type="entry name" value="Quino_amine_DH_bsu"/>
</dbReference>
<comment type="function">
    <text evidence="13">Required for the formation of N(7)-methylguanine at position 46 (m7G46) in tRNA. In the complex, it is required to stabilize and induce conformational changes of the catalytic subunit. Required during gametogenesis.</text>
</comment>
<dbReference type="GO" id="GO:0005634">
    <property type="term" value="C:nucleus"/>
    <property type="evidence" value="ECO:0007669"/>
    <property type="project" value="UniProtKB-SubCell"/>
</dbReference>
<dbReference type="GO" id="GO:0048477">
    <property type="term" value="P:oogenesis"/>
    <property type="evidence" value="ECO:0007669"/>
    <property type="project" value="UniProtKB-UniRule"/>
</dbReference>
<dbReference type="AlphaFoldDB" id="A0A9P9YBM2"/>
<keyword evidence="2 13" id="KW-0217">Developmental protein</keyword>
<dbReference type="GO" id="GO:0007283">
    <property type="term" value="P:spermatogenesis"/>
    <property type="evidence" value="ECO:0007669"/>
    <property type="project" value="UniProtKB-UniRule"/>
</dbReference>
<evidence type="ECO:0000256" key="6">
    <source>
        <dbReference type="ARBA" id="ARBA00022737"/>
    </source>
</evidence>
<evidence type="ECO:0000313" key="16">
    <source>
        <dbReference type="EMBL" id="KAI8033999.1"/>
    </source>
</evidence>
<dbReference type="GO" id="GO:0043527">
    <property type="term" value="C:tRNA methyltransferase complex"/>
    <property type="evidence" value="ECO:0007669"/>
    <property type="project" value="TreeGrafter"/>
</dbReference>
<keyword evidence="17" id="KW-1185">Reference proteome</keyword>
<keyword evidence="4 13" id="KW-0853">WD repeat</keyword>
<comment type="subcellular location">
    <subcellularLocation>
        <location evidence="1">Cytoplasm</location>
    </subcellularLocation>
    <subcellularLocation>
        <location evidence="13">Nucleus</location>
    </subcellularLocation>
    <text evidence="13">Localized to the nuclei of nurse cells, follicle cells and oocytes at early stages, from germarium to stage 4 egg chambers. Also present in the nuclei of spermatocytes and in the apical cells of the testes.</text>
</comment>
<dbReference type="InterPro" id="IPR001680">
    <property type="entry name" value="WD40_rpt"/>
</dbReference>
<keyword evidence="5 13" id="KW-0819">tRNA processing</keyword>
<evidence type="ECO:0000256" key="2">
    <source>
        <dbReference type="ARBA" id="ARBA00022473"/>
    </source>
</evidence>
<feature type="repeat" description="WD" evidence="14">
    <location>
        <begin position="228"/>
        <end position="268"/>
    </location>
</feature>
<comment type="function">
    <text evidence="11">Required for the Mettl1-dependent formation of N(7)-methylguanine at position 46 (m7G46) in tRNA. In the Mettl1-wuho methyltransferase complex, it is required to stabilize and induce conformational changes of the catalytic subunit. Required for binding of nanos mRNA and repression of translation by the mei-P26-bgcn-bam-sxl complex. May cooperate with mei-P26 and nanos to derepress the BMP signaling pathway. May cooperate with mei-P26 to suppress expression of a subset of microRNAs. May cooperate with mei-P26 to regulate bam expression levels in germline cells during gametogenesis. Required to promote mitosis to meiosis transition during gametogenesis. May regulate germline cell division in part by regulating ribosome biogenesis.</text>
</comment>
<keyword evidence="3" id="KW-0963">Cytoplasm</keyword>
<dbReference type="PANTHER" id="PTHR16288">
    <property type="entry name" value="WD40 REPEAT PROTEIN 4"/>
    <property type="match status" value="1"/>
</dbReference>
<dbReference type="InterPro" id="IPR015943">
    <property type="entry name" value="WD40/YVTN_repeat-like_dom_sf"/>
</dbReference>
<dbReference type="Pfam" id="PF00400">
    <property type="entry name" value="WD40"/>
    <property type="match status" value="2"/>
</dbReference>
<evidence type="ECO:0000256" key="14">
    <source>
        <dbReference type="PROSITE-ProRule" id="PRU00221"/>
    </source>
</evidence>
<dbReference type="PANTHER" id="PTHR16288:SF0">
    <property type="entry name" value="TRNA (GUANINE-N(7)-)-METHYLTRANSFERASE NON-CATALYTIC SUBUNIT WDR4"/>
    <property type="match status" value="1"/>
</dbReference>
<name>A0A9P9YBM2_9MUSC</name>
<evidence type="ECO:0000256" key="9">
    <source>
        <dbReference type="ARBA" id="ARBA00022943"/>
    </source>
</evidence>
<proteinExistence type="inferred from homology"/>
<dbReference type="PROSITE" id="PS50082">
    <property type="entry name" value="WD_REPEATS_2"/>
    <property type="match status" value="1"/>
</dbReference>
<organism evidence="16 17">
    <name type="scientific">Drosophila gunungcola</name>
    <name type="common">fruit fly</name>
    <dbReference type="NCBI Taxonomy" id="103775"/>
    <lineage>
        <taxon>Eukaryota</taxon>
        <taxon>Metazoa</taxon>
        <taxon>Ecdysozoa</taxon>
        <taxon>Arthropoda</taxon>
        <taxon>Hexapoda</taxon>
        <taxon>Insecta</taxon>
        <taxon>Pterygota</taxon>
        <taxon>Neoptera</taxon>
        <taxon>Endopterygota</taxon>
        <taxon>Diptera</taxon>
        <taxon>Brachycera</taxon>
        <taxon>Muscomorpha</taxon>
        <taxon>Ephydroidea</taxon>
        <taxon>Drosophilidae</taxon>
        <taxon>Drosophila</taxon>
        <taxon>Sophophora</taxon>
    </lineage>
</organism>
<evidence type="ECO:0000256" key="15">
    <source>
        <dbReference type="SAM" id="MobiDB-lite"/>
    </source>
</evidence>
<dbReference type="HAMAP" id="MF_03056">
    <property type="entry name" value="TRM82"/>
    <property type="match status" value="1"/>
</dbReference>
<comment type="pathway">
    <text evidence="13">tRNA modification; N(7)-methylguanine-tRNA biosynthesis.</text>
</comment>
<feature type="compositionally biased region" description="Low complexity" evidence="15">
    <location>
        <begin position="45"/>
        <end position="62"/>
    </location>
</feature>
<comment type="subunit">
    <text evidence="12">Forms a heterodimer with the catalytic subunit Mettl1. Interacts with mei-P26 and weakly interacts with bgcn; required for the function or formation of the mei-P26-bgcn-bam-sxl complex. Interacts with nanos; may be involved in mei-P26-dependent derepression of the BMP signaling pathway. Interacts with Myc; the interaction may be mediated by mei-P26 and may be involved in the regulation of ribosome biogenesis.</text>
</comment>
<comment type="similarity">
    <text evidence="13">Belongs to the WD repeat TRM82 family.</text>
</comment>
<evidence type="ECO:0000256" key="5">
    <source>
        <dbReference type="ARBA" id="ARBA00022694"/>
    </source>
</evidence>
<evidence type="ECO:0000256" key="8">
    <source>
        <dbReference type="ARBA" id="ARBA00022871"/>
    </source>
</evidence>
<keyword evidence="10 13" id="KW-0539">Nucleus</keyword>
<evidence type="ECO:0000256" key="7">
    <source>
        <dbReference type="ARBA" id="ARBA00022782"/>
    </source>
</evidence>
<keyword evidence="9 13" id="KW-0896">Oogenesis</keyword>
<comment type="caution">
    <text evidence="16">The sequence shown here is derived from an EMBL/GenBank/DDBJ whole genome shotgun (WGS) entry which is preliminary data.</text>
</comment>
<dbReference type="SMART" id="SM00320">
    <property type="entry name" value="WD40"/>
    <property type="match status" value="3"/>
</dbReference>
<dbReference type="SUPFAM" id="SSF50969">
    <property type="entry name" value="YVTN repeat-like/Quinoprotein amine dehydrogenase"/>
    <property type="match status" value="1"/>
</dbReference>
<keyword evidence="8 13" id="KW-0744">Spermatogenesis</keyword>
<evidence type="ECO:0000256" key="3">
    <source>
        <dbReference type="ARBA" id="ARBA00022490"/>
    </source>
</evidence>
<dbReference type="FunFam" id="2.130.10.10:FF:002224">
    <property type="entry name" value="tRNA (guanine-N(7)-)-methyltransferase non-catalytic subunit wuho"/>
    <property type="match status" value="1"/>
</dbReference>
<evidence type="ECO:0000256" key="11">
    <source>
        <dbReference type="ARBA" id="ARBA00093337"/>
    </source>
</evidence>
<gene>
    <name evidence="16" type="ORF">M5D96_013244</name>
</gene>
<reference evidence="16" key="1">
    <citation type="journal article" date="2023" name="Genome Biol. Evol.">
        <title>Long-read-based Genome Assembly of Drosophila gunungcola Reveals Fewer Chemosensory Genes in Flower-breeding Species.</title>
        <authorList>
            <person name="Negi A."/>
            <person name="Liao B.Y."/>
            <person name="Yeh S.D."/>
        </authorList>
    </citation>
    <scope>NUCLEOTIDE SEQUENCE</scope>
    <source>
        <strain evidence="16">Sukarami</strain>
    </source>
</reference>
<evidence type="ECO:0008006" key="18">
    <source>
        <dbReference type="Google" id="ProtNLM"/>
    </source>
</evidence>
<evidence type="ECO:0000256" key="1">
    <source>
        <dbReference type="ARBA" id="ARBA00004496"/>
    </source>
</evidence>
<evidence type="ECO:0000256" key="10">
    <source>
        <dbReference type="ARBA" id="ARBA00023242"/>
    </source>
</evidence>
<dbReference type="Gene3D" id="2.130.10.10">
    <property type="entry name" value="YVTN repeat-like/Quinoprotein amine dehydrogenase"/>
    <property type="match status" value="1"/>
</dbReference>
<sequence>MATIFFTEPELVVGHGRRVLFVNPDDMQIFKEIELPPDLGLKMPAQAQAEASSSAVEQGSGSCPPDGKEQQLAAAAAGGVKQTEATASGSSSAATIKVEVPTAVQNVAYSPDGQLLAVTTSGGQKALLLYRSRPENARLLSARPLARAASALRFCSDSSSVLVTDKTGDCYQYDCVEVEATPRLLLGHLSVVYDILWSEDQQHIITCDRDDKIRVTNYPATFDIHSYCLGHREFVSGLALLTDQHIASASGDKTLRVWNYIQGKELLLHELPAPAVRLLVRQLEPEKVFQAAVLFYDHVDALGLYRLERSSDESWSVTATQLVRAEAGSWSISNFTLTGDRIYITGAENERLSLRVYDMETGQRTTSGVPEGWLEMVLEGLGATDEHAPPFIPEDLSVWFKKRFDNVSDYLERKKRRIEEQQQQKCG</sequence>
<dbReference type="InterPro" id="IPR028884">
    <property type="entry name" value="Trm82"/>
</dbReference>
<dbReference type="GO" id="GO:0106004">
    <property type="term" value="P:tRNA (guanine-N7)-methylation"/>
    <property type="evidence" value="ECO:0007669"/>
    <property type="project" value="UniProtKB-UniRule"/>
</dbReference>
<keyword evidence="7 13" id="KW-0221">Differentiation</keyword>
<dbReference type="EMBL" id="JAMKOV010000087">
    <property type="protein sequence ID" value="KAI8033999.1"/>
    <property type="molecule type" value="Genomic_DNA"/>
</dbReference>
<dbReference type="OrthoDB" id="371245at2759"/>
<evidence type="ECO:0000256" key="13">
    <source>
        <dbReference type="HAMAP-Rule" id="MF_03056"/>
    </source>
</evidence>